<proteinExistence type="predicted"/>
<accession>A0A0T5Z862</accession>
<name>A0A0T5Z862_9GAMM</name>
<dbReference type="InterPro" id="IPR016123">
    <property type="entry name" value="Mog1/PsbP_a/b/a-sand"/>
</dbReference>
<evidence type="ECO:0000313" key="2">
    <source>
        <dbReference type="EMBL" id="KRT59048.1"/>
    </source>
</evidence>
<dbReference type="SUPFAM" id="SSF55724">
    <property type="entry name" value="Mog1p/PsbP-like"/>
    <property type="match status" value="1"/>
</dbReference>
<evidence type="ECO:0000313" key="4">
    <source>
        <dbReference type="Proteomes" id="UP000051634"/>
    </source>
</evidence>
<dbReference type="AlphaFoldDB" id="A0A0T5Z862"/>
<dbReference type="Gene3D" id="3.40.1000.10">
    <property type="entry name" value="Mog1/PsbP, alpha/beta/alpha sandwich"/>
    <property type="match status" value="1"/>
</dbReference>
<evidence type="ECO:0000313" key="1">
    <source>
        <dbReference type="EMBL" id="KRT56428.1"/>
    </source>
</evidence>
<dbReference type="Proteomes" id="UP000051634">
    <property type="component" value="Unassembled WGS sequence"/>
</dbReference>
<reference evidence="3 4" key="1">
    <citation type="submission" date="2015-11" db="EMBL/GenBank/DDBJ databases">
        <title>The genome of Candidatus Endoriftia persephone in Ridgeia piscesae and population structure of the North Eastern Pacific vestimentiferan symbionts.</title>
        <authorList>
            <person name="Perez M."/>
            <person name="Juniper K.S."/>
        </authorList>
    </citation>
    <scope>NUCLEOTIDE SEQUENCE [LARGE SCALE GENOMIC DNA]</scope>
    <source>
        <strain evidence="2">Ind10</strain>
        <strain evidence="1">Ind11</strain>
    </source>
</reference>
<dbReference type="RefSeq" id="WP_057957228.1">
    <property type="nucleotide sequence ID" value="NZ_KQ557021.1"/>
</dbReference>
<gene>
    <name evidence="1" type="ORF">Ga0074115_1464</name>
    <name evidence="2" type="ORF">Ga0076813_14753</name>
</gene>
<evidence type="ECO:0008006" key="5">
    <source>
        <dbReference type="Google" id="ProtNLM"/>
    </source>
</evidence>
<dbReference type="STRING" id="54398.Ga0074115_1464"/>
<dbReference type="Proteomes" id="UP000051276">
    <property type="component" value="Unassembled WGS sequence"/>
</dbReference>
<keyword evidence="4" id="KW-1185">Reference proteome</keyword>
<dbReference type="EMBL" id="LDXT01000051">
    <property type="protein sequence ID" value="KRT56428.1"/>
    <property type="molecule type" value="Genomic_DNA"/>
</dbReference>
<comment type="caution">
    <text evidence="2">The sequence shown here is derived from an EMBL/GenBank/DDBJ whole genome shotgun (WGS) entry which is preliminary data.</text>
</comment>
<dbReference type="OrthoDB" id="7063365at2"/>
<dbReference type="EMBL" id="LMXI01000219">
    <property type="protein sequence ID" value="KRT59048.1"/>
    <property type="molecule type" value="Genomic_DNA"/>
</dbReference>
<evidence type="ECO:0000313" key="3">
    <source>
        <dbReference type="Proteomes" id="UP000051276"/>
    </source>
</evidence>
<sequence length="147" mass="16192">MPKFQGSGFAIEFPEQCIDASVYTFAFPAMGNDSPYMTIRVEKRSEAPDLKALVNQEMEALSDKVEAFQLISQAVGKRSGADGIMSICEWGEGPARVRQKLLLMLQCGETVHLYKLSAISLAANQVATDPLFDQLFRSFTPNAIQLP</sequence>
<protein>
    <recommendedName>
        <fullName evidence="5">DUF1795 domain-containing protein</fullName>
    </recommendedName>
</protein>
<organism evidence="2 3">
    <name type="scientific">endosymbiont of Ridgeia piscesae</name>
    <dbReference type="NCBI Taxonomy" id="54398"/>
    <lineage>
        <taxon>Bacteria</taxon>
        <taxon>Pseudomonadati</taxon>
        <taxon>Pseudomonadota</taxon>
        <taxon>Gammaproteobacteria</taxon>
        <taxon>sulfur-oxidizing symbionts</taxon>
    </lineage>
</organism>